<keyword evidence="1" id="KW-0677">Repeat</keyword>
<feature type="compositionally biased region" description="Low complexity" evidence="3">
    <location>
        <begin position="46"/>
        <end position="64"/>
    </location>
</feature>
<dbReference type="PANTHER" id="PTHR47262">
    <property type="entry name" value="OS02G0132600 PROTEIN"/>
    <property type="match status" value="1"/>
</dbReference>
<dbReference type="PANTHER" id="PTHR47262:SF1">
    <property type="entry name" value="OS02G0132600 PROTEIN"/>
    <property type="match status" value="1"/>
</dbReference>
<evidence type="ECO:0000256" key="3">
    <source>
        <dbReference type="SAM" id="MobiDB-lite"/>
    </source>
</evidence>
<reference evidence="6" key="1">
    <citation type="submission" date="2025-08" db="UniProtKB">
        <authorList>
            <consortium name="RefSeq"/>
        </authorList>
    </citation>
    <scope>IDENTIFICATION</scope>
</reference>
<name>A0A6I9QC78_ELAGV</name>
<keyword evidence="5" id="KW-1185">Reference proteome</keyword>
<evidence type="ECO:0000259" key="4">
    <source>
        <dbReference type="Pfam" id="PF17177"/>
    </source>
</evidence>
<organism evidence="5 6">
    <name type="scientific">Elaeis guineensis var. tenera</name>
    <name type="common">Oil palm</name>
    <dbReference type="NCBI Taxonomy" id="51953"/>
    <lineage>
        <taxon>Eukaryota</taxon>
        <taxon>Viridiplantae</taxon>
        <taxon>Streptophyta</taxon>
        <taxon>Embryophyta</taxon>
        <taxon>Tracheophyta</taxon>
        <taxon>Spermatophyta</taxon>
        <taxon>Magnoliopsida</taxon>
        <taxon>Liliopsida</taxon>
        <taxon>Arecaceae</taxon>
        <taxon>Arecoideae</taxon>
        <taxon>Cocoseae</taxon>
        <taxon>Elaeidinae</taxon>
        <taxon>Elaeis</taxon>
    </lineage>
</organism>
<evidence type="ECO:0000256" key="2">
    <source>
        <dbReference type="PROSITE-ProRule" id="PRU00708"/>
    </source>
</evidence>
<dbReference type="PROSITE" id="PS51375">
    <property type="entry name" value="PPR"/>
    <property type="match status" value="1"/>
</dbReference>
<dbReference type="GeneID" id="105033322"/>
<feature type="repeat" description="PPR" evidence="2">
    <location>
        <begin position="513"/>
        <end position="547"/>
    </location>
</feature>
<accession>A0A6I9QC78</accession>
<feature type="region of interest" description="Disordered" evidence="3">
    <location>
        <begin position="39"/>
        <end position="64"/>
    </location>
</feature>
<proteinExistence type="predicted"/>
<evidence type="ECO:0000313" key="6">
    <source>
        <dbReference type="RefSeq" id="XP_010906368.1"/>
    </source>
</evidence>
<dbReference type="RefSeq" id="XP_010906368.1">
    <property type="nucleotide sequence ID" value="XM_010908066.3"/>
</dbReference>
<dbReference type="InterPro" id="IPR033443">
    <property type="entry name" value="PROP1-like_PPR_dom"/>
</dbReference>
<dbReference type="Proteomes" id="UP000504607">
    <property type="component" value="Unplaced"/>
</dbReference>
<dbReference type="OrthoDB" id="767661at2759"/>
<protein>
    <submittedName>
        <fullName evidence="6">Pentatricopeptide repeat-containing protein At4g04790, mitochondrial isoform X1</fullName>
    </submittedName>
</protein>
<dbReference type="InterPro" id="IPR002885">
    <property type="entry name" value="PPR_rpt"/>
</dbReference>
<dbReference type="InParanoid" id="A0A6I9QC78"/>
<dbReference type="Pfam" id="PF17177">
    <property type="entry name" value="PPR_long"/>
    <property type="match status" value="1"/>
</dbReference>
<dbReference type="Pfam" id="PF01535">
    <property type="entry name" value="PPR"/>
    <property type="match status" value="2"/>
</dbReference>
<evidence type="ECO:0000256" key="1">
    <source>
        <dbReference type="ARBA" id="ARBA00022737"/>
    </source>
</evidence>
<dbReference type="Gene3D" id="1.25.40.10">
    <property type="entry name" value="Tetratricopeptide repeat domain"/>
    <property type="match status" value="5"/>
</dbReference>
<evidence type="ECO:0000313" key="5">
    <source>
        <dbReference type="Proteomes" id="UP000504607"/>
    </source>
</evidence>
<gene>
    <name evidence="6" type="primary">LOC105033322</name>
</gene>
<dbReference type="InterPro" id="IPR011990">
    <property type="entry name" value="TPR-like_helical_dom_sf"/>
</dbReference>
<sequence length="846" mass="95637">MPKSLRKIFASVASKVSKNSSSGAPLPELATLKKLAVPPRCVPSRSPTTTGAAAKPAKASPTVSSQVLARLKEAASKNSKASLPSAEDSAVEISRAISSILHGNNDAAGQSSAEPMLKKILDLPWFSNMSHAGTAQWRKDVSRGRKQKYKFKNTESYHFTKLMRMCASKLGTESTLEFFGKLGRETGIKEYNALIKLCIGRARYSAEEDSLVQIHRAYQLFLSMRERGFQIDEESYAPFLMYLIDMKMTQEFEHFSKFFKDENPGSCFRIGYFEMLLWIRVGDEDKIWELCSSLGIGRNEENYSLAESYLLAFCESDRKEELLKLLEVLDISKISSFNHVATIFKSLGRTQLQKFAEKFILELKTTGAGEENISSFIYDYATSIPNLPVEDTISEFNNLHQKLEVIPSTASFDKLITLCCKLSKVDAALDVADRMCQSCSNVSIESFHPILHACEQCCEPNMVHPIYLVMWRHNLKPKGDTFKSMISLCMKLKDFEGAYNLLTDAEEMNEMPTAGMYNAIMAGYFRQKNNCGALMVLKQMEDANIKPDSETFSYLISNCESEKDIGKYREEMQRAGLQVTKHVYMALINAYANFGNFKMAKEIALDRDIPNKFLNEIKSVLVSALSSNGQISDALRIYDEIKQAGCSLEPKAVISLIEHLRTEGELDRLLQLLEELNDSSSWFDGCSRIALYCIQYNIADAAVKLLKQLQKKDESSTYIVIDQIFSQIWETESTNLNIGLELLRAVKEELDLHPSRTSLDFLLSTCAKVKDSQHAWFIWSEYSNAGLPYNVLTFLRMYQALLASGECKAAKKMLKEIEEEDPHVRSIIKSCKMKYRRTISENEDRN</sequence>
<feature type="domain" description="PROP1-like PPR" evidence="4">
    <location>
        <begin position="410"/>
        <end position="556"/>
    </location>
</feature>
<dbReference type="AlphaFoldDB" id="A0A6I9QC78"/>
<dbReference type="NCBIfam" id="TIGR00756">
    <property type="entry name" value="PPR"/>
    <property type="match status" value="1"/>
</dbReference>
<dbReference type="KEGG" id="egu:105033322"/>